<comment type="cofactor">
    <cofactor evidence="1">
        <name>Mn(2+)</name>
        <dbReference type="ChEBI" id="CHEBI:29035"/>
    </cofactor>
</comment>
<accession>A0AA49GAH0</accession>
<dbReference type="InterPro" id="IPR002786">
    <property type="entry name" value="Non_canon_purine_NTPase"/>
</dbReference>
<keyword evidence="3 11" id="KW-0547">Nucleotide-binding</keyword>
<dbReference type="Gene3D" id="3.90.950.10">
    <property type="match status" value="1"/>
</dbReference>
<feature type="region of interest" description="Disordered" evidence="12">
    <location>
        <begin position="37"/>
        <end position="61"/>
    </location>
</feature>
<comment type="function">
    <text evidence="11">Phosphatase that hydrolyzes non-canonical purine nucleotides such as XTP and ITP to their respective diphosphate derivatives. Probably excludes non-canonical purines from DNA/RNA precursor pool, thus preventing their incorporation into DNA/RNA and avoiding chromosomal lesions.</text>
</comment>
<dbReference type="InterPro" id="IPR026533">
    <property type="entry name" value="NTPase/PRRC1"/>
</dbReference>
<comment type="similarity">
    <text evidence="10 11">Belongs to the YjjX NTPase family.</text>
</comment>
<dbReference type="AlphaFoldDB" id="A0AA49GAH0"/>
<evidence type="ECO:0000313" key="15">
    <source>
        <dbReference type="Proteomes" id="UP001230496"/>
    </source>
</evidence>
<keyword evidence="2 11" id="KW-0479">Metal-binding</keyword>
<dbReference type="Pfam" id="PF01931">
    <property type="entry name" value="NTPase_I-T"/>
    <property type="match status" value="1"/>
</dbReference>
<keyword evidence="5 11" id="KW-0460">Magnesium</keyword>
<protein>
    <recommendedName>
        <fullName evidence="11">Probable inosine/xanthosine triphosphatase</fullName>
        <shortName evidence="11">ITPase/XTPase</shortName>
        <ecNumber evidence="11">3.6.1.73</ecNumber>
    </recommendedName>
    <alternativeName>
        <fullName evidence="11">Non-canonical purine NTP phosphatase</fullName>
    </alternativeName>
    <alternativeName>
        <fullName evidence="11">Non-standard purine NTP phosphatase</fullName>
    </alternativeName>
    <alternativeName>
        <fullName evidence="11">Nucleoside-triphosphate phosphatase</fullName>
        <shortName evidence="11">NTPase</shortName>
    </alternativeName>
</protein>
<dbReference type="Proteomes" id="UP001230496">
    <property type="component" value="Chromosome"/>
</dbReference>
<evidence type="ECO:0000256" key="11">
    <source>
        <dbReference type="HAMAP-Rule" id="MF_00648"/>
    </source>
</evidence>
<comment type="subunit">
    <text evidence="11">Homodimer.</text>
</comment>
<evidence type="ECO:0000256" key="9">
    <source>
        <dbReference type="ARBA" id="ARBA00048781"/>
    </source>
</evidence>
<comment type="catalytic activity">
    <reaction evidence="8 11">
        <text>ITP + H2O = IDP + phosphate + H(+)</text>
        <dbReference type="Rhea" id="RHEA:28330"/>
        <dbReference type="ChEBI" id="CHEBI:15377"/>
        <dbReference type="ChEBI" id="CHEBI:15378"/>
        <dbReference type="ChEBI" id="CHEBI:43474"/>
        <dbReference type="ChEBI" id="CHEBI:58280"/>
        <dbReference type="ChEBI" id="CHEBI:61402"/>
        <dbReference type="EC" id="3.6.1.73"/>
    </reaction>
</comment>
<feature type="domain" description="Non-canonical purine NTP phosphatase/PRRC1" evidence="13">
    <location>
        <begin position="8"/>
        <end position="170"/>
    </location>
</feature>
<gene>
    <name evidence="14" type="primary">yjjX</name>
    <name evidence="14" type="ORF">QYS49_27250</name>
</gene>
<keyword evidence="4 11" id="KW-0378">Hydrolase</keyword>
<evidence type="ECO:0000256" key="8">
    <source>
        <dbReference type="ARBA" id="ARBA00048174"/>
    </source>
</evidence>
<evidence type="ECO:0000256" key="2">
    <source>
        <dbReference type="ARBA" id="ARBA00022723"/>
    </source>
</evidence>
<evidence type="ECO:0000313" key="14">
    <source>
        <dbReference type="EMBL" id="WKK75228.1"/>
    </source>
</evidence>
<evidence type="ECO:0000256" key="3">
    <source>
        <dbReference type="ARBA" id="ARBA00022741"/>
    </source>
</evidence>
<dbReference type="GO" id="GO:0103023">
    <property type="term" value="F:ITPase activity"/>
    <property type="evidence" value="ECO:0007669"/>
    <property type="project" value="UniProtKB-EC"/>
</dbReference>
<dbReference type="FunFam" id="3.90.950.10:FF:000002">
    <property type="entry name" value="Inosine/xanthosine triphosphatase"/>
    <property type="match status" value="1"/>
</dbReference>
<comment type="cofactor">
    <cofactor evidence="11">
        <name>Mg(2+)</name>
        <dbReference type="ChEBI" id="CHEBI:18420"/>
    </cofactor>
    <cofactor evidence="11">
        <name>Mn(2+)</name>
        <dbReference type="ChEBI" id="CHEBI:29035"/>
    </cofactor>
    <text evidence="11">Binds 1 divalent metal cation per subunit; can use either Mg(2+) or Mn(2+).</text>
</comment>
<dbReference type="GO" id="GO:0046872">
    <property type="term" value="F:metal ion binding"/>
    <property type="evidence" value="ECO:0007669"/>
    <property type="project" value="UniProtKB-KW"/>
</dbReference>
<feature type="binding site" evidence="11">
    <location>
        <position position="69"/>
    </location>
    <ligand>
        <name>Mg(2+)</name>
        <dbReference type="ChEBI" id="CHEBI:18420"/>
    </ligand>
</feature>
<evidence type="ECO:0000256" key="5">
    <source>
        <dbReference type="ARBA" id="ARBA00022842"/>
    </source>
</evidence>
<keyword evidence="7 11" id="KW-0464">Manganese</keyword>
<dbReference type="NCBIfam" id="TIGR00258">
    <property type="entry name" value="inosine/xanthosine triphosphatase"/>
    <property type="match status" value="1"/>
</dbReference>
<dbReference type="NCBIfam" id="NF003459">
    <property type="entry name" value="PRK05074.1"/>
    <property type="match status" value="1"/>
</dbReference>
<proteinExistence type="inferred from homology"/>
<dbReference type="RefSeq" id="WP_308351480.1">
    <property type="nucleotide sequence ID" value="NZ_CP129971.1"/>
</dbReference>
<evidence type="ECO:0000256" key="7">
    <source>
        <dbReference type="ARBA" id="ARBA00023211"/>
    </source>
</evidence>
<dbReference type="PANTHER" id="PTHR34699">
    <property type="match status" value="1"/>
</dbReference>
<evidence type="ECO:0000256" key="12">
    <source>
        <dbReference type="SAM" id="MobiDB-lite"/>
    </source>
</evidence>
<dbReference type="EC" id="3.6.1.73" evidence="11"/>
<comment type="caution">
    <text evidence="11">Lacks conserved residue(s) required for the propagation of feature annotation.</text>
</comment>
<keyword evidence="15" id="KW-1185">Reference proteome</keyword>
<reference evidence="14 15" key="1">
    <citation type="submission" date="2023-08" db="EMBL/GenBank/DDBJ databases">
        <title>Comparative genomics and taxonomic characterization of three novel marine species of genus Marivirga.</title>
        <authorList>
            <person name="Muhammad N."/>
            <person name="Kim S.-G."/>
        </authorList>
    </citation>
    <scope>NUCLEOTIDE SEQUENCE [LARGE SCALE GENOMIC DNA]</scope>
    <source>
        <strain evidence="14 15">BDSF4-3</strain>
    </source>
</reference>
<sequence length="177" mass="19623">MPIKVIIASKNPVKIDATKASFQRKFPEHSFEFEGVSVPSDVNDQPMTHKETQEGAQNRANNAKIKYPEADFWVGIEGGVHDDEFGMQAFAWVVVLSKSISNQAQTAVFYLPEAIAKLVRSGIELGEADDIYFGRTNSKQKDGAVGILTNGEIDRKAYYEHAMIMALIPFTLKVLSN</sequence>
<evidence type="ECO:0000256" key="10">
    <source>
        <dbReference type="ARBA" id="ARBA00060855"/>
    </source>
</evidence>
<dbReference type="SUPFAM" id="SSF52972">
    <property type="entry name" value="ITPase-like"/>
    <property type="match status" value="1"/>
</dbReference>
<feature type="binding site" evidence="11">
    <location>
        <begin position="69"/>
        <end position="70"/>
    </location>
    <ligand>
        <name>substrate</name>
    </ligand>
</feature>
<dbReference type="HAMAP" id="MF_00648">
    <property type="entry name" value="Non_canon_purine_NTPase_YjjX"/>
    <property type="match status" value="1"/>
</dbReference>
<dbReference type="GO" id="GO:0000166">
    <property type="term" value="F:nucleotide binding"/>
    <property type="evidence" value="ECO:0007669"/>
    <property type="project" value="UniProtKB-KW"/>
</dbReference>
<keyword evidence="6 11" id="KW-0546">Nucleotide metabolism</keyword>
<evidence type="ECO:0000259" key="13">
    <source>
        <dbReference type="Pfam" id="PF01931"/>
    </source>
</evidence>
<dbReference type="InterPro" id="IPR050299">
    <property type="entry name" value="YjjX_NTPase"/>
</dbReference>
<dbReference type="InterPro" id="IPR029001">
    <property type="entry name" value="ITPase-like_fam"/>
</dbReference>
<evidence type="ECO:0000256" key="6">
    <source>
        <dbReference type="ARBA" id="ARBA00023080"/>
    </source>
</evidence>
<dbReference type="GO" id="GO:0009117">
    <property type="term" value="P:nucleotide metabolic process"/>
    <property type="evidence" value="ECO:0007669"/>
    <property type="project" value="UniProtKB-KW"/>
</dbReference>
<comment type="catalytic activity">
    <reaction evidence="9 11">
        <text>XTP + H2O = XDP + phosphate + H(+)</text>
        <dbReference type="Rhea" id="RHEA:28406"/>
        <dbReference type="ChEBI" id="CHEBI:15377"/>
        <dbReference type="ChEBI" id="CHEBI:15378"/>
        <dbReference type="ChEBI" id="CHEBI:43474"/>
        <dbReference type="ChEBI" id="CHEBI:59884"/>
        <dbReference type="ChEBI" id="CHEBI:61314"/>
        <dbReference type="EC" id="3.6.1.73"/>
    </reaction>
</comment>
<name>A0AA49GAH0_9BACT</name>
<dbReference type="KEGG" id="msaa:QYS49_27250"/>
<dbReference type="EMBL" id="CP129971">
    <property type="protein sequence ID" value="WKK75228.1"/>
    <property type="molecule type" value="Genomic_DNA"/>
</dbReference>
<organism evidence="14 15">
    <name type="scientific">Marivirga salinarum</name>
    <dbReference type="NCBI Taxonomy" id="3059078"/>
    <lineage>
        <taxon>Bacteria</taxon>
        <taxon>Pseudomonadati</taxon>
        <taxon>Bacteroidota</taxon>
        <taxon>Cytophagia</taxon>
        <taxon>Cytophagales</taxon>
        <taxon>Marivirgaceae</taxon>
        <taxon>Marivirga</taxon>
    </lineage>
</organism>
<evidence type="ECO:0000256" key="4">
    <source>
        <dbReference type="ARBA" id="ARBA00022801"/>
    </source>
</evidence>
<evidence type="ECO:0000256" key="1">
    <source>
        <dbReference type="ARBA" id="ARBA00001936"/>
    </source>
</evidence>
<dbReference type="PANTHER" id="PTHR34699:SF2">
    <property type="entry name" value="NON-CANONICAL PURINE NTP PHOSPHATASE_PRRC1 DOMAIN-CONTAINING PROTEIN"/>
    <property type="match status" value="1"/>
</dbReference>
<dbReference type="GO" id="GO:0006772">
    <property type="term" value="P:thiamine metabolic process"/>
    <property type="evidence" value="ECO:0007669"/>
    <property type="project" value="TreeGrafter"/>
</dbReference>